<sequence>MSLEYYLEKLRNLNMNRRGSRKSPHKVCMLLAVMDLIKIGVIASNRIKLDQVLKDQFTVHFNNLSEGKDKNTPENPYFHLKSEGFWHLVYEENFDAFNTNRYSAKAISYAYLDDELFHFMKSSIVSNELKDALVSNLSDLAALYFQWLIDIGKKEKTAENYSKAVRFSISKWLKDAGEIREPITDIGSYRQFLQVEEKARQLDTFKRHDSKGNGMYSAALSSYHKFLVDLAQVDVNADIRQVMSDDNLTDTEKKILVSTRIGQGIFRTQLIQLWRKCAVTGYKNTQILIASHIKPWRASSNEERLDKYNGLLLLANLDKAFDLGFISFDEHGRVMIASDLENPEIIGVSEGMSFEIRNEHKKYLAYHRAELFKGL</sequence>
<organism evidence="2 3">
    <name type="scientific">Vibrio proteolyticus NBRC 13287</name>
    <dbReference type="NCBI Taxonomy" id="1219065"/>
    <lineage>
        <taxon>Bacteria</taxon>
        <taxon>Pseudomonadati</taxon>
        <taxon>Pseudomonadota</taxon>
        <taxon>Gammaproteobacteria</taxon>
        <taxon>Vibrionales</taxon>
        <taxon>Vibrionaceae</taxon>
        <taxon>Vibrio</taxon>
    </lineage>
</organism>
<dbReference type="EMBL" id="BATJ01000001">
    <property type="protein sequence ID" value="GAD65729.1"/>
    <property type="molecule type" value="Genomic_DNA"/>
</dbReference>
<protein>
    <recommendedName>
        <fullName evidence="1">HNH nuclease domain-containing protein</fullName>
    </recommendedName>
</protein>
<dbReference type="STRING" id="1219065.VPR01S_01_05030"/>
<dbReference type="AlphaFoldDB" id="U3B799"/>
<feature type="domain" description="HNH nuclease" evidence="1">
    <location>
        <begin position="277"/>
        <end position="329"/>
    </location>
</feature>
<comment type="caution">
    <text evidence="2">The sequence shown here is derived from an EMBL/GenBank/DDBJ whole genome shotgun (WGS) entry which is preliminary data.</text>
</comment>
<reference evidence="2 3" key="1">
    <citation type="submission" date="2013-09" db="EMBL/GenBank/DDBJ databases">
        <title>Whole genome shotgun sequence of Vibrio proteolyticus NBRC 13287.</title>
        <authorList>
            <person name="Isaki S."/>
            <person name="Hosoyama A."/>
            <person name="Numata M."/>
            <person name="Hashimoto M."/>
            <person name="Hosoyama Y."/>
            <person name="Tsuchikane K."/>
            <person name="Noguchi M."/>
            <person name="Hirakata S."/>
            <person name="Ichikawa N."/>
            <person name="Ohji S."/>
            <person name="Yamazoe A."/>
            <person name="Fujita N."/>
        </authorList>
    </citation>
    <scope>NUCLEOTIDE SEQUENCE [LARGE SCALE GENOMIC DNA]</scope>
    <source>
        <strain evidence="2 3">NBRC 13287</strain>
    </source>
</reference>
<name>U3B799_VIBPR</name>
<evidence type="ECO:0000313" key="2">
    <source>
        <dbReference type="EMBL" id="GAD65729.1"/>
    </source>
</evidence>
<proteinExistence type="predicted"/>
<evidence type="ECO:0000313" key="3">
    <source>
        <dbReference type="Proteomes" id="UP000016570"/>
    </source>
</evidence>
<dbReference type="Proteomes" id="UP000016570">
    <property type="component" value="Unassembled WGS sequence"/>
</dbReference>
<evidence type="ECO:0000259" key="1">
    <source>
        <dbReference type="Pfam" id="PF13391"/>
    </source>
</evidence>
<dbReference type="eggNOG" id="COG3440">
    <property type="taxonomic scope" value="Bacteria"/>
</dbReference>
<keyword evidence="3" id="KW-1185">Reference proteome</keyword>
<dbReference type="InterPro" id="IPR003615">
    <property type="entry name" value="HNH_nuc"/>
</dbReference>
<accession>U3B799</accession>
<dbReference type="RefSeq" id="WP_021703721.1">
    <property type="nucleotide sequence ID" value="NZ_BATJ01000001.1"/>
</dbReference>
<gene>
    <name evidence="2" type="ORF">VPR01S_01_05030</name>
</gene>
<dbReference type="Pfam" id="PF13391">
    <property type="entry name" value="HNH_2"/>
    <property type="match status" value="1"/>
</dbReference>